<dbReference type="Pfam" id="PF06271">
    <property type="entry name" value="RDD"/>
    <property type="match status" value="1"/>
</dbReference>
<feature type="transmembrane region" description="Helical" evidence="6">
    <location>
        <begin position="127"/>
        <end position="146"/>
    </location>
</feature>
<feature type="transmembrane region" description="Helical" evidence="6">
    <location>
        <begin position="67"/>
        <end position="87"/>
    </location>
</feature>
<sequence>MENTTTQDSFFSDIYETSQPVVYAGFWIRFVAWIIDAVALAIPNWIITTVFLAGTAVVTDELESNPFAIFAAMSSSFMITFVLSLLYKSILESSSWQATLGKRALNLKVTDEQGKRISFSRSLGRSVATYLSGAIMAIGYIMAAFTSRKQALHDKLAGTLVVKTR</sequence>
<dbReference type="PANTHER" id="PTHR36115:SF9">
    <property type="entry name" value="LMO1584 PROTEIN"/>
    <property type="match status" value="1"/>
</dbReference>
<evidence type="ECO:0000256" key="3">
    <source>
        <dbReference type="ARBA" id="ARBA00022692"/>
    </source>
</evidence>
<dbReference type="PANTHER" id="PTHR36115">
    <property type="entry name" value="PROLINE-RICH ANTIGEN HOMOLOG-RELATED"/>
    <property type="match status" value="1"/>
</dbReference>
<keyword evidence="5 6" id="KW-0472">Membrane</keyword>
<protein>
    <submittedName>
        <fullName evidence="8">RDD family protein</fullName>
    </submittedName>
</protein>
<accession>A0A5B6T948</accession>
<evidence type="ECO:0000256" key="2">
    <source>
        <dbReference type="ARBA" id="ARBA00022475"/>
    </source>
</evidence>
<organism evidence="8 9">
    <name type="scientific">Rufibacter hautae</name>
    <dbReference type="NCBI Taxonomy" id="2595005"/>
    <lineage>
        <taxon>Bacteria</taxon>
        <taxon>Pseudomonadati</taxon>
        <taxon>Bacteroidota</taxon>
        <taxon>Cytophagia</taxon>
        <taxon>Cytophagales</taxon>
        <taxon>Hymenobacteraceae</taxon>
        <taxon>Rufibacter</taxon>
    </lineage>
</organism>
<feature type="domain" description="RDD" evidence="7">
    <location>
        <begin position="23"/>
        <end position="158"/>
    </location>
</feature>
<evidence type="ECO:0000313" key="8">
    <source>
        <dbReference type="EMBL" id="KAA3436040.1"/>
    </source>
</evidence>
<evidence type="ECO:0000256" key="5">
    <source>
        <dbReference type="ARBA" id="ARBA00023136"/>
    </source>
</evidence>
<dbReference type="InterPro" id="IPR010432">
    <property type="entry name" value="RDD"/>
</dbReference>
<proteinExistence type="predicted"/>
<evidence type="ECO:0000259" key="7">
    <source>
        <dbReference type="Pfam" id="PF06271"/>
    </source>
</evidence>
<dbReference type="InterPro" id="IPR051791">
    <property type="entry name" value="Pra-immunoreactive"/>
</dbReference>
<comment type="subcellular location">
    <subcellularLocation>
        <location evidence="1">Cell membrane</location>
        <topology evidence="1">Multi-pass membrane protein</topology>
    </subcellularLocation>
</comment>
<evidence type="ECO:0000256" key="1">
    <source>
        <dbReference type="ARBA" id="ARBA00004651"/>
    </source>
</evidence>
<dbReference type="AlphaFoldDB" id="A0A5B6T948"/>
<reference evidence="8 9" key="1">
    <citation type="submission" date="2019-07" db="EMBL/GenBank/DDBJ databases">
        <title>Rufibacter sp. nov., isolated from lake sediment.</title>
        <authorList>
            <person name="Qu J.-H."/>
        </authorList>
    </citation>
    <scope>NUCLEOTIDE SEQUENCE [LARGE SCALE GENOMIC DNA]</scope>
    <source>
        <strain evidence="8 9">NBS58-1</strain>
    </source>
</reference>
<keyword evidence="2" id="KW-1003">Cell membrane</keyword>
<evidence type="ECO:0000256" key="4">
    <source>
        <dbReference type="ARBA" id="ARBA00022989"/>
    </source>
</evidence>
<dbReference type="Proteomes" id="UP000324133">
    <property type="component" value="Unassembled WGS sequence"/>
</dbReference>
<comment type="caution">
    <text evidence="8">The sequence shown here is derived from an EMBL/GenBank/DDBJ whole genome shotgun (WGS) entry which is preliminary data.</text>
</comment>
<keyword evidence="3 6" id="KW-0812">Transmembrane</keyword>
<dbReference type="EMBL" id="VKKY01000003">
    <property type="protein sequence ID" value="KAA3436040.1"/>
    <property type="molecule type" value="Genomic_DNA"/>
</dbReference>
<dbReference type="RefSeq" id="WP_149092004.1">
    <property type="nucleotide sequence ID" value="NZ_VKKY01000003.1"/>
</dbReference>
<name>A0A5B6T948_9BACT</name>
<evidence type="ECO:0000256" key="6">
    <source>
        <dbReference type="SAM" id="Phobius"/>
    </source>
</evidence>
<gene>
    <name evidence="8" type="ORF">FOA19_16665</name>
</gene>
<keyword evidence="9" id="KW-1185">Reference proteome</keyword>
<dbReference type="GO" id="GO:0005886">
    <property type="term" value="C:plasma membrane"/>
    <property type="evidence" value="ECO:0007669"/>
    <property type="project" value="UniProtKB-SubCell"/>
</dbReference>
<evidence type="ECO:0000313" key="9">
    <source>
        <dbReference type="Proteomes" id="UP000324133"/>
    </source>
</evidence>
<dbReference type="OrthoDB" id="9793824at2"/>
<feature type="transmembrane region" description="Helical" evidence="6">
    <location>
        <begin position="21"/>
        <end position="47"/>
    </location>
</feature>
<keyword evidence="4 6" id="KW-1133">Transmembrane helix</keyword>